<evidence type="ECO:0000256" key="3">
    <source>
        <dbReference type="ARBA" id="ARBA00022840"/>
    </source>
</evidence>
<dbReference type="PROSITE" id="PS51219">
    <property type="entry name" value="DPCK"/>
    <property type="match status" value="1"/>
</dbReference>
<dbReference type="NCBIfam" id="TIGR00152">
    <property type="entry name" value="dephospho-CoA kinase"/>
    <property type="match status" value="1"/>
</dbReference>
<dbReference type="Pfam" id="PF01121">
    <property type="entry name" value="CoaE"/>
    <property type="match status" value="1"/>
</dbReference>
<keyword evidence="3 5" id="KW-0067">ATP-binding</keyword>
<keyword evidence="8" id="KW-1185">Reference proteome</keyword>
<dbReference type="CDD" id="cd02022">
    <property type="entry name" value="DPCK"/>
    <property type="match status" value="1"/>
</dbReference>
<keyword evidence="2 5" id="KW-0547">Nucleotide-binding</keyword>
<dbReference type="KEGG" id="rmr:Rmar_0189"/>
<dbReference type="GO" id="GO:0015937">
    <property type="term" value="P:coenzyme A biosynthetic process"/>
    <property type="evidence" value="ECO:0007669"/>
    <property type="project" value="UniProtKB-UniRule"/>
</dbReference>
<gene>
    <name evidence="5" type="primary">coaE</name>
    <name evidence="7" type="ordered locus">Rmar_0189</name>
</gene>
<protein>
    <recommendedName>
        <fullName evidence="5 6">Dephospho-CoA kinase</fullName>
        <ecNumber evidence="5 6">2.7.1.24</ecNumber>
    </recommendedName>
    <alternativeName>
        <fullName evidence="5">Dephosphocoenzyme A kinase</fullName>
    </alternativeName>
</protein>
<dbReference type="InterPro" id="IPR001977">
    <property type="entry name" value="Depp_CoAkinase"/>
</dbReference>
<comment type="similarity">
    <text evidence="1 5">Belongs to the CoaE family.</text>
</comment>
<dbReference type="OrthoDB" id="9812943at2"/>
<evidence type="ECO:0000256" key="2">
    <source>
        <dbReference type="ARBA" id="ARBA00022741"/>
    </source>
</evidence>
<dbReference type="Proteomes" id="UP000002221">
    <property type="component" value="Chromosome"/>
</dbReference>
<comment type="catalytic activity">
    <reaction evidence="5">
        <text>3'-dephospho-CoA + ATP = ADP + CoA + H(+)</text>
        <dbReference type="Rhea" id="RHEA:18245"/>
        <dbReference type="ChEBI" id="CHEBI:15378"/>
        <dbReference type="ChEBI" id="CHEBI:30616"/>
        <dbReference type="ChEBI" id="CHEBI:57287"/>
        <dbReference type="ChEBI" id="CHEBI:57328"/>
        <dbReference type="ChEBI" id="CHEBI:456216"/>
        <dbReference type="EC" id="2.7.1.24"/>
    </reaction>
</comment>
<dbReference type="GO" id="GO:0004140">
    <property type="term" value="F:dephospho-CoA kinase activity"/>
    <property type="evidence" value="ECO:0007669"/>
    <property type="project" value="UniProtKB-UniRule"/>
</dbReference>
<dbReference type="GO" id="GO:0005524">
    <property type="term" value="F:ATP binding"/>
    <property type="evidence" value="ECO:0007669"/>
    <property type="project" value="UniProtKB-UniRule"/>
</dbReference>
<comment type="subcellular location">
    <subcellularLocation>
        <location evidence="5">Cytoplasm</location>
    </subcellularLocation>
</comment>
<dbReference type="eggNOG" id="COG0237">
    <property type="taxonomic scope" value="Bacteria"/>
</dbReference>
<evidence type="ECO:0000256" key="4">
    <source>
        <dbReference type="ARBA" id="ARBA00022993"/>
    </source>
</evidence>
<dbReference type="UniPathway" id="UPA00241">
    <property type="reaction ID" value="UER00356"/>
</dbReference>
<dbReference type="PANTHER" id="PTHR10695">
    <property type="entry name" value="DEPHOSPHO-COA KINASE-RELATED"/>
    <property type="match status" value="1"/>
</dbReference>
<keyword evidence="5 7" id="KW-0418">Kinase</keyword>
<keyword evidence="5" id="KW-0963">Cytoplasm</keyword>
<dbReference type="STRING" id="518766.Rmar_0189"/>
<proteinExistence type="inferred from homology"/>
<keyword evidence="5 7" id="KW-0808">Transferase</keyword>
<comment type="function">
    <text evidence="5">Catalyzes the phosphorylation of the 3'-hydroxyl group of dephosphocoenzyme A to form coenzyme A.</text>
</comment>
<comment type="pathway">
    <text evidence="5">Cofactor biosynthesis; coenzyme A biosynthesis; CoA from (R)-pantothenate: step 5/5.</text>
</comment>
<dbReference type="HOGENOM" id="CLU_057180_3_1_10"/>
<feature type="binding site" evidence="5">
    <location>
        <begin position="16"/>
        <end position="21"/>
    </location>
    <ligand>
        <name>ATP</name>
        <dbReference type="ChEBI" id="CHEBI:30616"/>
    </ligand>
</feature>
<evidence type="ECO:0000256" key="6">
    <source>
        <dbReference type="NCBIfam" id="TIGR00152"/>
    </source>
</evidence>
<evidence type="ECO:0000313" key="8">
    <source>
        <dbReference type="Proteomes" id="UP000002221"/>
    </source>
</evidence>
<dbReference type="EC" id="2.7.1.24" evidence="5 6"/>
<dbReference type="EMBL" id="CP001807">
    <property type="protein sequence ID" value="ACY47095.1"/>
    <property type="molecule type" value="Genomic_DNA"/>
</dbReference>
<accession>D0MCY5</accession>
<dbReference type="AlphaFoldDB" id="D0MCY5"/>
<name>D0MCY5_RHOM4</name>
<reference evidence="7 8" key="1">
    <citation type="journal article" date="2009" name="Stand. Genomic Sci.">
        <title>Complete genome sequence of Rhodothermus marinus type strain (R-10).</title>
        <authorList>
            <person name="Nolan M."/>
            <person name="Tindall B.J."/>
            <person name="Pomrenke H."/>
            <person name="Lapidus A."/>
            <person name="Copeland A."/>
            <person name="Glavina Del Rio T."/>
            <person name="Lucas S."/>
            <person name="Chen F."/>
            <person name="Tice H."/>
            <person name="Cheng J.F."/>
            <person name="Saunders E."/>
            <person name="Han C."/>
            <person name="Bruce D."/>
            <person name="Goodwin L."/>
            <person name="Chain P."/>
            <person name="Pitluck S."/>
            <person name="Ovchinikova G."/>
            <person name="Pati A."/>
            <person name="Ivanova N."/>
            <person name="Mavromatis K."/>
            <person name="Chen A."/>
            <person name="Palaniappan K."/>
            <person name="Land M."/>
            <person name="Hauser L."/>
            <person name="Chang Y.J."/>
            <person name="Jeffries C.D."/>
            <person name="Brettin T."/>
            <person name="Goker M."/>
            <person name="Bristow J."/>
            <person name="Eisen J.A."/>
            <person name="Markowitz V."/>
            <person name="Hugenholtz P."/>
            <person name="Kyrpides N.C."/>
            <person name="Klenk H.P."/>
            <person name="Detter J.C."/>
        </authorList>
    </citation>
    <scope>NUCLEOTIDE SEQUENCE [LARGE SCALE GENOMIC DNA]</scope>
    <source>
        <strain evidence="8">ATCC 43812 / DSM 4252 / R-10</strain>
    </source>
</reference>
<dbReference type="PANTHER" id="PTHR10695:SF46">
    <property type="entry name" value="BIFUNCTIONAL COENZYME A SYNTHASE-RELATED"/>
    <property type="match status" value="1"/>
</dbReference>
<keyword evidence="4 5" id="KW-0173">Coenzyme A biosynthesis</keyword>
<dbReference type="InterPro" id="IPR027417">
    <property type="entry name" value="P-loop_NTPase"/>
</dbReference>
<organism evidence="7 8">
    <name type="scientific">Rhodothermus marinus (strain ATCC 43812 / DSM 4252 / R-10)</name>
    <name type="common">Rhodothermus obamensis</name>
    <dbReference type="NCBI Taxonomy" id="518766"/>
    <lineage>
        <taxon>Bacteria</taxon>
        <taxon>Pseudomonadati</taxon>
        <taxon>Rhodothermota</taxon>
        <taxon>Rhodothermia</taxon>
        <taxon>Rhodothermales</taxon>
        <taxon>Rhodothermaceae</taxon>
        <taxon>Rhodothermus</taxon>
    </lineage>
</organism>
<dbReference type="RefSeq" id="WP_012842707.1">
    <property type="nucleotide sequence ID" value="NC_013501.1"/>
</dbReference>
<evidence type="ECO:0000256" key="5">
    <source>
        <dbReference type="HAMAP-Rule" id="MF_00376"/>
    </source>
</evidence>
<dbReference type="SUPFAM" id="SSF52540">
    <property type="entry name" value="P-loop containing nucleoside triphosphate hydrolases"/>
    <property type="match status" value="1"/>
</dbReference>
<sequence length="208" mass="23536">MNAPHMRTLGVTGGIGSGKSTVCRLLEALGARVFYADEEAKRLMTEDPALRRAIVEAFGPESYLPDGRLNRAYLAEWVFNDPEALRRLNALVHPRVLEAFEQAREQAAREQVPLLVLEAALLFESGADRLVDHVLVVDAPEAERIRRVVARDGVTSEQVRARMQHQLPPEELRRRADFVLENTGSLETLRKQVEALYRRLTSVRSDNW</sequence>
<evidence type="ECO:0000256" key="1">
    <source>
        <dbReference type="ARBA" id="ARBA00009018"/>
    </source>
</evidence>
<dbReference type="Gene3D" id="3.40.50.300">
    <property type="entry name" value="P-loop containing nucleotide triphosphate hydrolases"/>
    <property type="match status" value="1"/>
</dbReference>
<evidence type="ECO:0000313" key="7">
    <source>
        <dbReference type="EMBL" id="ACY47095.1"/>
    </source>
</evidence>
<dbReference type="GO" id="GO:0005737">
    <property type="term" value="C:cytoplasm"/>
    <property type="evidence" value="ECO:0007669"/>
    <property type="project" value="UniProtKB-SubCell"/>
</dbReference>
<dbReference type="HAMAP" id="MF_00376">
    <property type="entry name" value="Dephospho_CoA_kinase"/>
    <property type="match status" value="1"/>
</dbReference>